<accession>A0LLN9</accession>
<dbReference type="AlphaFoldDB" id="A0LLN9"/>
<dbReference type="STRING" id="335543.Sfum_2663"/>
<dbReference type="KEGG" id="sfu:Sfum_2663"/>
<feature type="region of interest" description="Disordered" evidence="1">
    <location>
        <begin position="237"/>
        <end position="257"/>
    </location>
</feature>
<dbReference type="HOGENOM" id="CLU_918068_0_0_7"/>
<dbReference type="InParanoid" id="A0LLN9"/>
<name>A0LLN9_SYNFM</name>
<reference evidence="2 3" key="1">
    <citation type="submission" date="2006-10" db="EMBL/GenBank/DDBJ databases">
        <title>Complete sequence of Syntrophobacter fumaroxidans MPOB.</title>
        <authorList>
            <consortium name="US DOE Joint Genome Institute"/>
            <person name="Copeland A."/>
            <person name="Lucas S."/>
            <person name="Lapidus A."/>
            <person name="Barry K."/>
            <person name="Detter J.C."/>
            <person name="Glavina del Rio T."/>
            <person name="Hammon N."/>
            <person name="Israni S."/>
            <person name="Pitluck S."/>
            <person name="Goltsman E.G."/>
            <person name="Martinez M."/>
            <person name="Schmutz J."/>
            <person name="Larimer F."/>
            <person name="Land M."/>
            <person name="Hauser L."/>
            <person name="Kyrpides N."/>
            <person name="Kim E."/>
            <person name="Boone D.R."/>
            <person name="Brockman F."/>
            <person name="Culley D."/>
            <person name="Ferry J."/>
            <person name="Gunsalus R."/>
            <person name="McInerney M.J."/>
            <person name="Morrison M."/>
            <person name="Plugge C."/>
            <person name="Rohlin L."/>
            <person name="Scholten J."/>
            <person name="Sieber J."/>
            <person name="Stams A.J.M."/>
            <person name="Worm P."/>
            <person name="Henstra A.M."/>
            <person name="Richardson P."/>
        </authorList>
    </citation>
    <scope>NUCLEOTIDE SEQUENCE [LARGE SCALE GENOMIC DNA]</scope>
    <source>
        <strain evidence="3">DSM 10017 / MPOB</strain>
    </source>
</reference>
<dbReference type="Proteomes" id="UP000001784">
    <property type="component" value="Chromosome"/>
</dbReference>
<feature type="compositionally biased region" description="Basic and acidic residues" evidence="1">
    <location>
        <begin position="237"/>
        <end position="247"/>
    </location>
</feature>
<evidence type="ECO:0000313" key="3">
    <source>
        <dbReference type="Proteomes" id="UP000001784"/>
    </source>
</evidence>
<keyword evidence="3" id="KW-1185">Reference proteome</keyword>
<organism evidence="2 3">
    <name type="scientific">Syntrophobacter fumaroxidans (strain DSM 10017 / MPOB)</name>
    <dbReference type="NCBI Taxonomy" id="335543"/>
    <lineage>
        <taxon>Bacteria</taxon>
        <taxon>Pseudomonadati</taxon>
        <taxon>Thermodesulfobacteriota</taxon>
        <taxon>Syntrophobacteria</taxon>
        <taxon>Syntrophobacterales</taxon>
        <taxon>Syntrophobacteraceae</taxon>
        <taxon>Syntrophobacter</taxon>
    </lineage>
</organism>
<proteinExistence type="predicted"/>
<gene>
    <name evidence="2" type="ordered locus">Sfum_2663</name>
</gene>
<sequence length="303" mass="33949">MPRSFRHGLLKQRSSGVFNYPGLICRQLTKILLTPQQLSPNIHLRAIINLFASRGRANSQLRPCGAALPEAHAGRAVSWSPHMAKDLYTLRRKGVMLIHSSGRRQPVYFLQLTVRNALSRDSLVLVNLAIEGVQFEWQPSAKLPVRVVRLGTDGVPKPGAPIFDWKFEGRAWCFDDELPDPVGYLGEREIGGFLLRTSREGRCDRPESLSRGAYGETGSHIDFRVLGRPRFADHSRTFRQSRDERPFRGSRQGDAPEGKLDATFAKIVSLIHLIESKGQKASPADIQFLGCLKQKVVQLSHPL</sequence>
<evidence type="ECO:0000313" key="2">
    <source>
        <dbReference type="EMBL" id="ABK18341.1"/>
    </source>
</evidence>
<dbReference type="EMBL" id="CP000478">
    <property type="protein sequence ID" value="ABK18341.1"/>
    <property type="molecule type" value="Genomic_DNA"/>
</dbReference>
<evidence type="ECO:0000256" key="1">
    <source>
        <dbReference type="SAM" id="MobiDB-lite"/>
    </source>
</evidence>
<protein>
    <submittedName>
        <fullName evidence="2">Uncharacterized protein</fullName>
    </submittedName>
</protein>